<evidence type="ECO:0000256" key="1">
    <source>
        <dbReference type="SAM" id="SignalP"/>
    </source>
</evidence>
<organism evidence="2 3">
    <name type="scientific">Arthrobacter crystallopoietes BAB-32</name>
    <dbReference type="NCBI Taxonomy" id="1246476"/>
    <lineage>
        <taxon>Bacteria</taxon>
        <taxon>Bacillati</taxon>
        <taxon>Actinomycetota</taxon>
        <taxon>Actinomycetes</taxon>
        <taxon>Micrococcales</taxon>
        <taxon>Micrococcaceae</taxon>
        <taxon>Crystallibacter</taxon>
    </lineage>
</organism>
<evidence type="ECO:0000313" key="2">
    <source>
        <dbReference type="EMBL" id="EMY33762.1"/>
    </source>
</evidence>
<name>N1V119_9MICC</name>
<comment type="caution">
    <text evidence="2">The sequence shown here is derived from an EMBL/GenBank/DDBJ whole genome shotgun (WGS) entry which is preliminary data.</text>
</comment>
<dbReference type="PROSITE" id="PS51257">
    <property type="entry name" value="PROKAR_LIPOPROTEIN"/>
    <property type="match status" value="1"/>
</dbReference>
<sequence>MDPQAHRTRAPLAGAGVVLALLLAGCSSLNPGTSDAADTAAQFHTALSSGDAQAACSLLAPGTVEKLEDGSDGSCAQKLGQLQLDPASAVQQSQAFGSNAQVQLDADTVFLTLSGDRWKITAAGCTSRGEKPYDCEVEGG</sequence>
<proteinExistence type="predicted"/>
<keyword evidence="3" id="KW-1185">Reference proteome</keyword>
<reference evidence="2 3" key="1">
    <citation type="journal article" date="2013" name="Genome Announc.">
        <title>Draft Genome Sequence of Arthrobacter crystallopoietes Strain BAB-32, Revealing Genes for Bioremediation.</title>
        <authorList>
            <person name="Joshi M.N."/>
            <person name="Pandit A.S."/>
            <person name="Sharma A."/>
            <person name="Pandya R.V."/>
            <person name="Desai S.M."/>
            <person name="Saxena A.K."/>
            <person name="Bagatharia S.B."/>
        </authorList>
    </citation>
    <scope>NUCLEOTIDE SEQUENCE [LARGE SCALE GENOMIC DNA]</scope>
    <source>
        <strain evidence="2 3">BAB-32</strain>
    </source>
</reference>
<dbReference type="AlphaFoldDB" id="N1V119"/>
<feature type="signal peptide" evidence="1">
    <location>
        <begin position="1"/>
        <end position="36"/>
    </location>
</feature>
<evidence type="ECO:0000313" key="3">
    <source>
        <dbReference type="Proteomes" id="UP000010729"/>
    </source>
</evidence>
<feature type="chain" id="PRO_5004112484" description="Lipoprotein" evidence="1">
    <location>
        <begin position="37"/>
        <end position="140"/>
    </location>
</feature>
<evidence type="ECO:0008006" key="4">
    <source>
        <dbReference type="Google" id="ProtNLM"/>
    </source>
</evidence>
<dbReference type="Proteomes" id="UP000010729">
    <property type="component" value="Unassembled WGS sequence"/>
</dbReference>
<accession>N1V119</accession>
<dbReference type="EMBL" id="ANPE02000156">
    <property type="protein sequence ID" value="EMY33762.1"/>
    <property type="molecule type" value="Genomic_DNA"/>
</dbReference>
<protein>
    <recommendedName>
        <fullName evidence="4">Lipoprotein</fullName>
    </recommendedName>
</protein>
<dbReference type="RefSeq" id="WP_005269770.1">
    <property type="nucleotide sequence ID" value="NZ_ANPE02000156.1"/>
</dbReference>
<dbReference type="OrthoDB" id="5193742at2"/>
<gene>
    <name evidence="2" type="ORF">D477_013165</name>
</gene>
<keyword evidence="1" id="KW-0732">Signal</keyword>